<dbReference type="Proteomes" id="UP001305779">
    <property type="component" value="Unassembled WGS sequence"/>
</dbReference>
<proteinExistence type="predicted"/>
<dbReference type="CDD" id="cd08276">
    <property type="entry name" value="MDR7"/>
    <property type="match status" value="1"/>
</dbReference>
<dbReference type="Pfam" id="PF00107">
    <property type="entry name" value="ADH_zinc_N"/>
    <property type="match status" value="1"/>
</dbReference>
<comment type="caution">
    <text evidence="2">The sequence shown here is derived from an EMBL/GenBank/DDBJ whole genome shotgun (WGS) entry which is preliminary data.</text>
</comment>
<dbReference type="InterPro" id="IPR020843">
    <property type="entry name" value="ER"/>
</dbReference>
<feature type="domain" description="Enoyl reductase (ER)" evidence="1">
    <location>
        <begin position="17"/>
        <end position="346"/>
    </location>
</feature>
<protein>
    <recommendedName>
        <fullName evidence="1">Enoyl reductase (ER) domain-containing protein</fullName>
    </recommendedName>
</protein>
<dbReference type="EMBL" id="JAXOVC010000004">
    <property type="protein sequence ID" value="KAK4503167.1"/>
    <property type="molecule type" value="Genomic_DNA"/>
</dbReference>
<dbReference type="PANTHER" id="PTHR45033">
    <property type="match status" value="1"/>
</dbReference>
<dbReference type="Pfam" id="PF08240">
    <property type="entry name" value="ADH_N"/>
    <property type="match status" value="1"/>
</dbReference>
<dbReference type="InterPro" id="IPR036291">
    <property type="entry name" value="NAD(P)-bd_dom_sf"/>
</dbReference>
<dbReference type="SUPFAM" id="SSF50129">
    <property type="entry name" value="GroES-like"/>
    <property type="match status" value="1"/>
</dbReference>
<evidence type="ECO:0000313" key="2">
    <source>
        <dbReference type="EMBL" id="KAK4503167.1"/>
    </source>
</evidence>
<evidence type="ECO:0000259" key="1">
    <source>
        <dbReference type="SMART" id="SM00829"/>
    </source>
</evidence>
<dbReference type="SMART" id="SM00829">
    <property type="entry name" value="PKS_ER"/>
    <property type="match status" value="1"/>
</dbReference>
<organism evidence="2 3">
    <name type="scientific">Zasmidium cellare</name>
    <name type="common">Wine cellar mold</name>
    <name type="synonym">Racodium cellare</name>
    <dbReference type="NCBI Taxonomy" id="395010"/>
    <lineage>
        <taxon>Eukaryota</taxon>
        <taxon>Fungi</taxon>
        <taxon>Dikarya</taxon>
        <taxon>Ascomycota</taxon>
        <taxon>Pezizomycotina</taxon>
        <taxon>Dothideomycetes</taxon>
        <taxon>Dothideomycetidae</taxon>
        <taxon>Mycosphaerellales</taxon>
        <taxon>Mycosphaerellaceae</taxon>
        <taxon>Zasmidium</taxon>
    </lineage>
</organism>
<accession>A0ABR0ENX4</accession>
<dbReference type="InterPro" id="IPR011032">
    <property type="entry name" value="GroES-like_sf"/>
</dbReference>
<dbReference type="InterPro" id="IPR013154">
    <property type="entry name" value="ADH-like_N"/>
</dbReference>
<reference evidence="2 3" key="1">
    <citation type="journal article" date="2023" name="G3 (Bethesda)">
        <title>A chromosome-level genome assembly of Zasmidium syzygii isolated from banana leaves.</title>
        <authorList>
            <person name="van Westerhoven A.C."/>
            <person name="Mehrabi R."/>
            <person name="Talebi R."/>
            <person name="Steentjes M.B.F."/>
            <person name="Corcolon B."/>
            <person name="Chong P.A."/>
            <person name="Kema G.H.J."/>
            <person name="Seidl M.F."/>
        </authorList>
    </citation>
    <scope>NUCLEOTIDE SEQUENCE [LARGE SCALE GENOMIC DNA]</scope>
    <source>
        <strain evidence="2 3">P124</strain>
    </source>
</reference>
<keyword evidence="3" id="KW-1185">Reference proteome</keyword>
<dbReference type="SUPFAM" id="SSF51735">
    <property type="entry name" value="NAD(P)-binding Rossmann-fold domains"/>
    <property type="match status" value="1"/>
</dbReference>
<dbReference type="InterPro" id="IPR052711">
    <property type="entry name" value="Zinc_ADH-like"/>
</dbReference>
<gene>
    <name evidence="2" type="ORF">PRZ48_006595</name>
</gene>
<dbReference type="Gene3D" id="3.90.180.10">
    <property type="entry name" value="Medium-chain alcohol dehydrogenases, catalytic domain"/>
    <property type="match status" value="1"/>
</dbReference>
<dbReference type="PANTHER" id="PTHR45033:SF2">
    <property type="entry name" value="ZINC-TYPE ALCOHOL DEHYDROGENASE-LIKE PROTEIN C1773.06C"/>
    <property type="match status" value="1"/>
</dbReference>
<evidence type="ECO:0000313" key="3">
    <source>
        <dbReference type="Proteomes" id="UP001305779"/>
    </source>
</evidence>
<name>A0ABR0ENX4_ZASCE</name>
<sequence>MASNAQIQWKIVKNDEKSNKLEVEHTEIPTPGEYEVLVKIHAVSLNFRDLMIVRGDYPFSLQLPVVPGSDGAGQVVAVGNKVTLWQKGDRVITLMNQSHLYGPVTPETASSGLGGGRDGTLRQYGTFNEQGLVRAPRNLSFAEASTLCCAGVTAWNALYGLKPVRSGQSVLVLGTGGVSLFALQFAKAAGATVIATTSSEVKAEALKNLGADHVINYALNHSWGQTAKDLTPAHQGVDNVIEVGGVRTLRESLKAVRIEGVISCIGSVSGGITDAENVPTVLDCWLNNCIARGVWVGSRAQMEDMVSVVEARDIHPIVDEKTFSIHEVKDAFEHCAQGSGFGKTVISLV</sequence>
<dbReference type="Gene3D" id="3.40.50.720">
    <property type="entry name" value="NAD(P)-binding Rossmann-like Domain"/>
    <property type="match status" value="1"/>
</dbReference>
<dbReference type="InterPro" id="IPR013149">
    <property type="entry name" value="ADH-like_C"/>
</dbReference>